<comment type="caution">
    <text evidence="9">The sequence shown here is derived from an EMBL/GenBank/DDBJ whole genome shotgun (WGS) entry which is preliminary data.</text>
</comment>
<dbReference type="InterPro" id="IPR003439">
    <property type="entry name" value="ABC_transporter-like_ATP-bd"/>
</dbReference>
<dbReference type="AlphaFoldDB" id="A0A498CRQ9"/>
<dbReference type="PANTHER" id="PTHR42781">
    <property type="entry name" value="SPERMIDINE/PUTRESCINE IMPORT ATP-BINDING PROTEIN POTA"/>
    <property type="match status" value="1"/>
</dbReference>
<dbReference type="PANTHER" id="PTHR42781:SF5">
    <property type="entry name" value="PUTRESCINE TRANSPORT ATP-BINDING PROTEIN POTG"/>
    <property type="match status" value="1"/>
</dbReference>
<evidence type="ECO:0000256" key="5">
    <source>
        <dbReference type="ARBA" id="ARBA00022840"/>
    </source>
</evidence>
<dbReference type="EMBL" id="RCHT01000005">
    <property type="protein sequence ID" value="RLL12732.1"/>
    <property type="molecule type" value="Genomic_DNA"/>
</dbReference>
<dbReference type="InterPro" id="IPR017871">
    <property type="entry name" value="ABC_transporter-like_CS"/>
</dbReference>
<dbReference type="Pfam" id="PF00005">
    <property type="entry name" value="ABC_tran"/>
    <property type="match status" value="1"/>
</dbReference>
<gene>
    <name evidence="9" type="ORF">D4A47_04795</name>
</gene>
<name>A0A498CRQ9_9FIRM</name>
<keyword evidence="2" id="KW-1003">Cell membrane</keyword>
<dbReference type="SUPFAM" id="SSF52540">
    <property type="entry name" value="P-loop containing nucleoside triphosphate hydrolases"/>
    <property type="match status" value="1"/>
</dbReference>
<evidence type="ECO:0000313" key="10">
    <source>
        <dbReference type="Proteomes" id="UP000276301"/>
    </source>
</evidence>
<dbReference type="InterPro" id="IPR027417">
    <property type="entry name" value="P-loop_NTPase"/>
</dbReference>
<keyword evidence="7" id="KW-0472">Membrane</keyword>
<evidence type="ECO:0000256" key="2">
    <source>
        <dbReference type="ARBA" id="ARBA00022475"/>
    </source>
</evidence>
<dbReference type="Proteomes" id="UP000276301">
    <property type="component" value="Unassembled WGS sequence"/>
</dbReference>
<organism evidence="9 10">
    <name type="scientific">Anaerotruncus massiliensis</name>
    <name type="common">ex Liu et al. 2021</name>
    <dbReference type="NCBI Taxonomy" id="2321404"/>
    <lineage>
        <taxon>Bacteria</taxon>
        <taxon>Bacillati</taxon>
        <taxon>Bacillota</taxon>
        <taxon>Clostridia</taxon>
        <taxon>Eubacteriales</taxon>
        <taxon>Oscillospiraceae</taxon>
        <taxon>Anaerotruncus</taxon>
    </lineage>
</organism>
<evidence type="ECO:0000259" key="8">
    <source>
        <dbReference type="PROSITE" id="PS50893"/>
    </source>
</evidence>
<dbReference type="InterPro" id="IPR003593">
    <property type="entry name" value="AAA+_ATPase"/>
</dbReference>
<sequence>MSLEVRIRRTLRDFSLETAFTTSDGVLGILGASGCGKSMTLRCIAGVETPDEGRIVLNGRVLFDSAAGINLPPQQRRVGYLFQNYALFPHMTVAENIACALGREKDRKKRAGMIASLVGRFRLEGLEKRYPGQLSGGQQQRVALARILAYEPEALLLDEPFSALDAHLKEKLQLELLELLRGYAGDAVMVTHSRDEAYRLCGRLLIMEHGRPVSEGDTRELFKNPGTLTAARLTGCKNLCPARKIREGLVEVPGWGVRFKVVPPIPDDLAYVGIRAHDFHPALPGAENAMRVEVCERVESPFEWYILFRNADGGEGEALWWKSSKQLAGEGDAEYLSVAPESILLLRDAFGEHGLNG</sequence>
<keyword evidence="5 9" id="KW-0067">ATP-binding</keyword>
<keyword evidence="6" id="KW-1278">Translocase</keyword>
<dbReference type="PROSITE" id="PS50893">
    <property type="entry name" value="ABC_TRANSPORTER_2"/>
    <property type="match status" value="1"/>
</dbReference>
<dbReference type="SMART" id="SM00382">
    <property type="entry name" value="AAA"/>
    <property type="match status" value="1"/>
</dbReference>
<feature type="domain" description="ABC transporter" evidence="8">
    <location>
        <begin position="5"/>
        <end position="234"/>
    </location>
</feature>
<dbReference type="Gene3D" id="3.40.50.300">
    <property type="entry name" value="P-loop containing nucleotide triphosphate hydrolases"/>
    <property type="match status" value="1"/>
</dbReference>
<evidence type="ECO:0000256" key="3">
    <source>
        <dbReference type="ARBA" id="ARBA00022519"/>
    </source>
</evidence>
<dbReference type="PROSITE" id="PS51257">
    <property type="entry name" value="PROKAR_LIPOPROTEIN"/>
    <property type="match status" value="1"/>
</dbReference>
<evidence type="ECO:0000256" key="4">
    <source>
        <dbReference type="ARBA" id="ARBA00022741"/>
    </source>
</evidence>
<keyword evidence="10" id="KW-1185">Reference proteome</keyword>
<evidence type="ECO:0000256" key="7">
    <source>
        <dbReference type="ARBA" id="ARBA00023136"/>
    </source>
</evidence>
<evidence type="ECO:0000313" key="9">
    <source>
        <dbReference type="EMBL" id="RLL12732.1"/>
    </source>
</evidence>
<dbReference type="PROSITE" id="PS00211">
    <property type="entry name" value="ABC_TRANSPORTER_1"/>
    <property type="match status" value="1"/>
</dbReference>
<keyword evidence="1" id="KW-0813">Transport</keyword>
<reference evidence="9 10" key="1">
    <citation type="submission" date="2018-10" db="EMBL/GenBank/DDBJ databases">
        <title>Anaerotruncus faecis sp. nov., isolated from human feces.</title>
        <authorList>
            <person name="Wang Y.-J."/>
        </authorList>
    </citation>
    <scope>NUCLEOTIDE SEQUENCE [LARGE SCALE GENOMIC DNA]</scope>
    <source>
        <strain evidence="9 10">22A2-44</strain>
    </source>
</reference>
<dbReference type="RefSeq" id="WP_121586385.1">
    <property type="nucleotide sequence ID" value="NZ_RCHT01000005.1"/>
</dbReference>
<keyword evidence="4" id="KW-0547">Nucleotide-binding</keyword>
<keyword evidence="3" id="KW-0997">Cell inner membrane</keyword>
<proteinExistence type="predicted"/>
<accession>A0A498CRQ9</accession>
<protein>
    <submittedName>
        <fullName evidence="9">ATP-binding cassette domain-containing protein</fullName>
    </submittedName>
</protein>
<dbReference type="GO" id="GO:0016887">
    <property type="term" value="F:ATP hydrolysis activity"/>
    <property type="evidence" value="ECO:0007669"/>
    <property type="project" value="InterPro"/>
</dbReference>
<evidence type="ECO:0000256" key="1">
    <source>
        <dbReference type="ARBA" id="ARBA00022448"/>
    </source>
</evidence>
<dbReference type="GO" id="GO:0005524">
    <property type="term" value="F:ATP binding"/>
    <property type="evidence" value="ECO:0007669"/>
    <property type="project" value="UniProtKB-KW"/>
</dbReference>
<evidence type="ECO:0000256" key="6">
    <source>
        <dbReference type="ARBA" id="ARBA00022967"/>
    </source>
</evidence>
<dbReference type="InterPro" id="IPR050093">
    <property type="entry name" value="ABC_SmlMolc_Importer"/>
</dbReference>